<protein>
    <submittedName>
        <fullName evidence="3">Metallophosphoesterase family protein</fullName>
    </submittedName>
</protein>
<dbReference type="EMBL" id="JAUBDH010000002">
    <property type="protein sequence ID" value="MDW0109037.1"/>
    <property type="molecule type" value="Genomic_DNA"/>
</dbReference>
<dbReference type="Pfam" id="PF12850">
    <property type="entry name" value="Metallophos_2"/>
    <property type="match status" value="1"/>
</dbReference>
<feature type="domain" description="Calcineurin-like phosphoesterase" evidence="2">
    <location>
        <begin position="1"/>
        <end position="173"/>
    </location>
</feature>
<evidence type="ECO:0000313" key="4">
    <source>
        <dbReference type="Proteomes" id="UP001280629"/>
    </source>
</evidence>
<keyword evidence="4" id="KW-1185">Reference proteome</keyword>
<dbReference type="Gene3D" id="3.60.21.10">
    <property type="match status" value="1"/>
</dbReference>
<evidence type="ECO:0000256" key="1">
    <source>
        <dbReference type="ARBA" id="ARBA00008950"/>
    </source>
</evidence>
<gene>
    <name evidence="3" type="ORF">QT716_03115</name>
</gene>
<proteinExistence type="inferred from homology"/>
<dbReference type="RefSeq" id="WP_317934409.1">
    <property type="nucleotide sequence ID" value="NZ_JAUBDH010000002.1"/>
</dbReference>
<reference evidence="3 4" key="1">
    <citation type="submission" date="2023-06" db="EMBL/GenBank/DDBJ databases">
        <title>Sporosarcina sp. nov., isolated from Korean traditional fermented seafood 'Jeotgal'.</title>
        <authorList>
            <person name="Yang A.-I."/>
            <person name="Shin N.-R."/>
        </authorList>
    </citation>
    <scope>NUCLEOTIDE SEQUENCE [LARGE SCALE GENOMIC DNA]</scope>
    <source>
        <strain evidence="3 4">KCTC3840</strain>
    </source>
</reference>
<dbReference type="InterPro" id="IPR024654">
    <property type="entry name" value="Calcineurin-like_PHP_lpxH"/>
</dbReference>
<dbReference type="SUPFAM" id="SSF56300">
    <property type="entry name" value="Metallo-dependent phosphatases"/>
    <property type="match status" value="1"/>
</dbReference>
<organism evidence="3 4">
    <name type="scientific">Sporosarcina aquimarina</name>
    <dbReference type="NCBI Taxonomy" id="114975"/>
    <lineage>
        <taxon>Bacteria</taxon>
        <taxon>Bacillati</taxon>
        <taxon>Bacillota</taxon>
        <taxon>Bacilli</taxon>
        <taxon>Bacillales</taxon>
        <taxon>Caryophanaceae</taxon>
        <taxon>Sporosarcina</taxon>
    </lineage>
</organism>
<evidence type="ECO:0000259" key="2">
    <source>
        <dbReference type="Pfam" id="PF12850"/>
    </source>
</evidence>
<accession>A0ABU4FY46</accession>
<dbReference type="CDD" id="cd00838">
    <property type="entry name" value="MPP_superfamily"/>
    <property type="match status" value="1"/>
</dbReference>
<name>A0ABU4FY46_9BACL</name>
<sequence>MRYALVSDIHSSEDELKQVLQQIEALVPDAVVGLGDLFECTIGKKKLDGTTYLQLNEVMLNSSGFESLLTFPSIRGNQEERIAIVSRSHEPLLQRILDLPEQMRLGHALLIHGHQWPYNENPPSDYTDHEKLVFHGHTHKSSWSMEGCSQSFEFGEPIDLSETLTVVNVGSVIDNKEWLLYDDYENTITFMKAD</sequence>
<comment type="similarity">
    <text evidence="1">Belongs to the metallophosphoesterase superfamily. YfcE family.</text>
</comment>
<dbReference type="Proteomes" id="UP001280629">
    <property type="component" value="Unassembled WGS sequence"/>
</dbReference>
<comment type="caution">
    <text evidence="3">The sequence shown here is derived from an EMBL/GenBank/DDBJ whole genome shotgun (WGS) entry which is preliminary data.</text>
</comment>
<dbReference type="InterPro" id="IPR029052">
    <property type="entry name" value="Metallo-depent_PP-like"/>
</dbReference>
<evidence type="ECO:0000313" key="3">
    <source>
        <dbReference type="EMBL" id="MDW0109037.1"/>
    </source>
</evidence>